<gene>
    <name evidence="1" type="ORF">LCGC14_1895980</name>
</gene>
<dbReference type="AlphaFoldDB" id="A0A0F9IBZ0"/>
<comment type="caution">
    <text evidence="1">The sequence shown here is derived from an EMBL/GenBank/DDBJ whole genome shotgun (WGS) entry which is preliminary data.</text>
</comment>
<sequence>MFADKSVEKEDDVIRILERFEIKVHENQNSYDLISRRGVVGTTLTDVTIPLPLLHVLALARPGSDGSLRNTNESIDQTEKQIVNAFRVIIGEEGSKFYKDESMDLAKLYVDLASHFMRKRKLVDVSSCAIENLADNHFLKAILQGQEIVTLPNWMLDADAKVDQQLKLLKQFRTKARGLISILADGICRSRDSC</sequence>
<accession>A0A0F9IBZ0</accession>
<protein>
    <submittedName>
        <fullName evidence="1">Uncharacterized protein</fullName>
    </submittedName>
</protein>
<evidence type="ECO:0000313" key="1">
    <source>
        <dbReference type="EMBL" id="KKL91310.1"/>
    </source>
</evidence>
<dbReference type="EMBL" id="LAZR01019769">
    <property type="protein sequence ID" value="KKL91310.1"/>
    <property type="molecule type" value="Genomic_DNA"/>
</dbReference>
<organism evidence="1">
    <name type="scientific">marine sediment metagenome</name>
    <dbReference type="NCBI Taxonomy" id="412755"/>
    <lineage>
        <taxon>unclassified sequences</taxon>
        <taxon>metagenomes</taxon>
        <taxon>ecological metagenomes</taxon>
    </lineage>
</organism>
<reference evidence="1" key="1">
    <citation type="journal article" date="2015" name="Nature">
        <title>Complex archaea that bridge the gap between prokaryotes and eukaryotes.</title>
        <authorList>
            <person name="Spang A."/>
            <person name="Saw J.H."/>
            <person name="Jorgensen S.L."/>
            <person name="Zaremba-Niedzwiedzka K."/>
            <person name="Martijn J."/>
            <person name="Lind A.E."/>
            <person name="van Eijk R."/>
            <person name="Schleper C."/>
            <person name="Guy L."/>
            <person name="Ettema T.J."/>
        </authorList>
    </citation>
    <scope>NUCLEOTIDE SEQUENCE</scope>
</reference>
<proteinExistence type="predicted"/>
<name>A0A0F9IBZ0_9ZZZZ</name>